<sequence length="162" mass="18037">MARGWIQWQRKCWPIGRKKAYLWRQAFWQGGKSQPTHEGAKVNTAGELPSEILVDHGQAFEGACLQSFDANSTAKLHVATVHEGIKPPLPICRKMKAETNIAVVVEPLEVKIGKGSKRARMPPAKVELGFNPDDVIFSQGDEDEYFTKGNATMFDAKDVDEI</sequence>
<dbReference type="EMBL" id="JBHFFA010000002">
    <property type="protein sequence ID" value="KAL2644874.1"/>
    <property type="molecule type" value="Genomic_DNA"/>
</dbReference>
<name>A0ABD1ZBU7_9MARC</name>
<reference evidence="1 2" key="1">
    <citation type="submission" date="2024-09" db="EMBL/GenBank/DDBJ databases">
        <title>Chromosome-scale assembly of Riccia fluitans.</title>
        <authorList>
            <person name="Paukszto L."/>
            <person name="Sawicki J."/>
            <person name="Karawczyk K."/>
            <person name="Piernik-Szablinska J."/>
            <person name="Szczecinska M."/>
            <person name="Mazdziarz M."/>
        </authorList>
    </citation>
    <scope>NUCLEOTIDE SEQUENCE [LARGE SCALE GENOMIC DNA]</scope>
    <source>
        <strain evidence="1">Rf_01</strain>
        <tissue evidence="1">Aerial parts of the thallus</tissue>
    </source>
</reference>
<comment type="caution">
    <text evidence="1">The sequence shown here is derived from an EMBL/GenBank/DDBJ whole genome shotgun (WGS) entry which is preliminary data.</text>
</comment>
<evidence type="ECO:0000313" key="2">
    <source>
        <dbReference type="Proteomes" id="UP001605036"/>
    </source>
</evidence>
<protein>
    <submittedName>
        <fullName evidence="1">Uncharacterized protein</fullName>
    </submittedName>
</protein>
<evidence type="ECO:0000313" key="1">
    <source>
        <dbReference type="EMBL" id="KAL2644874.1"/>
    </source>
</evidence>
<dbReference type="Proteomes" id="UP001605036">
    <property type="component" value="Unassembled WGS sequence"/>
</dbReference>
<accession>A0ABD1ZBU7</accession>
<gene>
    <name evidence="1" type="ORF">R1flu_012461</name>
</gene>
<organism evidence="1 2">
    <name type="scientific">Riccia fluitans</name>
    <dbReference type="NCBI Taxonomy" id="41844"/>
    <lineage>
        <taxon>Eukaryota</taxon>
        <taxon>Viridiplantae</taxon>
        <taxon>Streptophyta</taxon>
        <taxon>Embryophyta</taxon>
        <taxon>Marchantiophyta</taxon>
        <taxon>Marchantiopsida</taxon>
        <taxon>Marchantiidae</taxon>
        <taxon>Marchantiales</taxon>
        <taxon>Ricciaceae</taxon>
        <taxon>Riccia</taxon>
    </lineage>
</organism>
<keyword evidence="2" id="KW-1185">Reference proteome</keyword>
<proteinExistence type="predicted"/>
<dbReference type="AlphaFoldDB" id="A0ABD1ZBU7"/>